<reference evidence="1 2" key="1">
    <citation type="journal article" date="2016" name="Nat. Commun.">
        <title>Thousands of microbial genomes shed light on interconnected biogeochemical processes in an aquifer system.</title>
        <authorList>
            <person name="Anantharaman K."/>
            <person name="Brown C.T."/>
            <person name="Hug L.A."/>
            <person name="Sharon I."/>
            <person name="Castelle C.J."/>
            <person name="Probst A.J."/>
            <person name="Thomas B.C."/>
            <person name="Singh A."/>
            <person name="Wilkins M.J."/>
            <person name="Karaoz U."/>
            <person name="Brodie E.L."/>
            <person name="Williams K.H."/>
            <person name="Hubbard S.S."/>
            <person name="Banfield J.F."/>
        </authorList>
    </citation>
    <scope>NUCLEOTIDE SEQUENCE [LARGE SCALE GENOMIC DNA]</scope>
</reference>
<dbReference type="Proteomes" id="UP000178197">
    <property type="component" value="Unassembled WGS sequence"/>
</dbReference>
<gene>
    <name evidence="1" type="ORF">A3C71_02010</name>
</gene>
<evidence type="ECO:0000313" key="1">
    <source>
        <dbReference type="EMBL" id="OGN11336.1"/>
    </source>
</evidence>
<sequence length="93" mass="10621">MVDKKSEPLEVKIFKKNIKFDLLQAVDGVINGLTHSAALGELSSKERAGLVIQAYQEEEKLVEKLKKRNGFLFTKNCSFEQFKANYYLPEILV</sequence>
<protein>
    <submittedName>
        <fullName evidence="1">Uncharacterized protein</fullName>
    </submittedName>
</protein>
<dbReference type="AlphaFoldDB" id="A0A1F8FGE7"/>
<proteinExistence type="predicted"/>
<accession>A0A1F8FGE7</accession>
<organism evidence="1 2">
    <name type="scientific">Candidatus Yanofskybacteria bacterium RIFCSPHIGHO2_02_FULL_43_15c</name>
    <dbReference type="NCBI Taxonomy" id="1802679"/>
    <lineage>
        <taxon>Bacteria</taxon>
        <taxon>Candidatus Yanofskyibacteriota</taxon>
    </lineage>
</organism>
<dbReference type="EMBL" id="MGJT01000033">
    <property type="protein sequence ID" value="OGN11336.1"/>
    <property type="molecule type" value="Genomic_DNA"/>
</dbReference>
<comment type="caution">
    <text evidence="1">The sequence shown here is derived from an EMBL/GenBank/DDBJ whole genome shotgun (WGS) entry which is preliminary data.</text>
</comment>
<evidence type="ECO:0000313" key="2">
    <source>
        <dbReference type="Proteomes" id="UP000178197"/>
    </source>
</evidence>
<name>A0A1F8FGE7_9BACT</name>